<keyword evidence="3" id="KW-0732">Signal</keyword>
<name>A0A9P0B0U5_BRAAE</name>
<organism evidence="4 5">
    <name type="scientific">Brassicogethes aeneus</name>
    <name type="common">Rape pollen beetle</name>
    <name type="synonym">Meligethes aeneus</name>
    <dbReference type="NCBI Taxonomy" id="1431903"/>
    <lineage>
        <taxon>Eukaryota</taxon>
        <taxon>Metazoa</taxon>
        <taxon>Ecdysozoa</taxon>
        <taxon>Arthropoda</taxon>
        <taxon>Hexapoda</taxon>
        <taxon>Insecta</taxon>
        <taxon>Pterygota</taxon>
        <taxon>Neoptera</taxon>
        <taxon>Endopterygota</taxon>
        <taxon>Coleoptera</taxon>
        <taxon>Polyphaga</taxon>
        <taxon>Cucujiformia</taxon>
        <taxon>Nitidulidae</taxon>
        <taxon>Meligethinae</taxon>
        <taxon>Brassicogethes</taxon>
    </lineage>
</organism>
<dbReference type="InterPro" id="IPR036291">
    <property type="entry name" value="NAD(P)-bd_dom_sf"/>
</dbReference>
<dbReference type="PRINTS" id="PR00080">
    <property type="entry name" value="SDRFAMILY"/>
</dbReference>
<dbReference type="CDD" id="cd05327">
    <property type="entry name" value="retinol-DH_like_SDR_c_like"/>
    <property type="match status" value="1"/>
</dbReference>
<evidence type="ECO:0000313" key="5">
    <source>
        <dbReference type="Proteomes" id="UP001154078"/>
    </source>
</evidence>
<feature type="signal peptide" evidence="3">
    <location>
        <begin position="1"/>
        <end position="16"/>
    </location>
</feature>
<sequence>MIGLLCSWCFIKLVLGVAIILSAIKIYCKLTIGWCRSQACLTGKTAIVTGANTGIGYETALDLAKRGAKVILACRNKHKAEEACEKMKNETDNHEIYVKIVDFTSFESVRKFANDINKNEHRLDILVNNAGAGGLGDKYIGEDKLQILMMTNYYSHFLITNLLLGLLMKTGNSRVVNVSSIAAKYGKIDLYNLNFFENNIKVYNTTKLCNILFTIELASKLKGTTVTTYSLHPGVVDTDLFRQMPPWMLAITKFIGQRFFKSNTEGAQTTIHCAVQKNLEALSGEHFHDCHPVERYRSVDEMLCKDLWNKTEEIVKLTLQEKPF</sequence>
<dbReference type="Pfam" id="PF00106">
    <property type="entry name" value="adh_short"/>
    <property type="match status" value="1"/>
</dbReference>
<feature type="chain" id="PRO_5040445174" evidence="3">
    <location>
        <begin position="17"/>
        <end position="324"/>
    </location>
</feature>
<evidence type="ECO:0000256" key="2">
    <source>
        <dbReference type="RuleBase" id="RU000363"/>
    </source>
</evidence>
<dbReference type="OrthoDB" id="191139at2759"/>
<dbReference type="EMBL" id="OV121135">
    <property type="protein sequence ID" value="CAH0554938.1"/>
    <property type="molecule type" value="Genomic_DNA"/>
</dbReference>
<evidence type="ECO:0000313" key="4">
    <source>
        <dbReference type="EMBL" id="CAH0554938.1"/>
    </source>
</evidence>
<dbReference type="Gene3D" id="3.40.50.720">
    <property type="entry name" value="NAD(P)-binding Rossmann-like Domain"/>
    <property type="match status" value="1"/>
</dbReference>
<dbReference type="SUPFAM" id="SSF51735">
    <property type="entry name" value="NAD(P)-binding Rossmann-fold domains"/>
    <property type="match status" value="1"/>
</dbReference>
<gene>
    <name evidence="4" type="ORF">MELIAE_LOCUS6397</name>
</gene>
<accession>A0A9P0B0U5</accession>
<evidence type="ECO:0000256" key="1">
    <source>
        <dbReference type="ARBA" id="ARBA00023002"/>
    </source>
</evidence>
<evidence type="ECO:0000256" key="3">
    <source>
        <dbReference type="SAM" id="SignalP"/>
    </source>
</evidence>
<dbReference type="InterPro" id="IPR002347">
    <property type="entry name" value="SDR_fam"/>
</dbReference>
<proteinExistence type="inferred from homology"/>
<reference evidence="4" key="1">
    <citation type="submission" date="2021-12" db="EMBL/GenBank/DDBJ databases">
        <authorList>
            <person name="King R."/>
        </authorList>
    </citation>
    <scope>NUCLEOTIDE SEQUENCE</scope>
</reference>
<dbReference type="PANTHER" id="PTHR43157">
    <property type="entry name" value="PHOSPHATIDYLINOSITOL-GLYCAN BIOSYNTHESIS CLASS F PROTEIN-RELATED"/>
    <property type="match status" value="1"/>
</dbReference>
<dbReference type="PANTHER" id="PTHR43157:SF31">
    <property type="entry name" value="PHOSPHATIDYLINOSITOL-GLYCAN BIOSYNTHESIS CLASS F PROTEIN"/>
    <property type="match status" value="1"/>
</dbReference>
<dbReference type="Proteomes" id="UP001154078">
    <property type="component" value="Chromosome 4"/>
</dbReference>
<dbReference type="PRINTS" id="PR00081">
    <property type="entry name" value="GDHRDH"/>
</dbReference>
<dbReference type="GO" id="GO:0016491">
    <property type="term" value="F:oxidoreductase activity"/>
    <property type="evidence" value="ECO:0007669"/>
    <property type="project" value="UniProtKB-KW"/>
</dbReference>
<dbReference type="AlphaFoldDB" id="A0A9P0B0U5"/>
<keyword evidence="5" id="KW-1185">Reference proteome</keyword>
<comment type="similarity">
    <text evidence="2">Belongs to the short-chain dehydrogenases/reductases (SDR) family.</text>
</comment>
<protein>
    <submittedName>
        <fullName evidence="4">Uncharacterized protein</fullName>
    </submittedName>
</protein>
<keyword evidence="1" id="KW-0560">Oxidoreductase</keyword>